<dbReference type="Pfam" id="PF03008">
    <property type="entry name" value="DUF234"/>
    <property type="match status" value="1"/>
</dbReference>
<keyword evidence="3" id="KW-0547">Nucleotide-binding</keyword>
<keyword evidence="3" id="KW-0067">ATP-binding</keyword>
<accession>A0ABY8PQI2</accession>
<evidence type="ECO:0000313" key="4">
    <source>
        <dbReference type="Proteomes" id="UP001232493"/>
    </source>
</evidence>
<protein>
    <submittedName>
        <fullName evidence="3">ATP-binding protein</fullName>
    </submittedName>
</protein>
<evidence type="ECO:0000259" key="2">
    <source>
        <dbReference type="Pfam" id="PF03008"/>
    </source>
</evidence>
<evidence type="ECO:0000313" key="3">
    <source>
        <dbReference type="EMBL" id="WGS64903.1"/>
    </source>
</evidence>
<dbReference type="InterPro" id="IPR011335">
    <property type="entry name" value="Restrct_endonuc-II-like"/>
</dbReference>
<sequence length="455" mass="53833">MKMINRKKEKEFLLKKAKTNKSELIVIYGRRRVGKTFLLENTFKNVLFFTADLSNTLHLIDRFSKMIISEMGTLPTNIKVTSWDDFFGLLKALLMQKKYDAIIFDEFQYIPQQDPAFISIFQRWWDLEFSKKNINIILCGSYSGMMEKIALEHNSPLYGRRTGQYKIMPMDFFDSAKFLLNYSIEDKIFIYSITGGIPLYLNEFVEYNNSNNALKNKIFTPGEFLVEEGKFLTMEEFKKDPSNYFSIMKAIADGKTTPNEISNFSGVENRKISTYLSKLLEIELIKKELPFSIKKAKKKPLYYIDDEYIRFYFKYIYPNIDLIYREHGEKILNKINSEKSMYISFTFEKIAKQYVERIESPQIIGKWWDKDIEIDLVAIHEEKLIVGECKYTNKKVDDRVLQKLQLKTYKMLDEIKFEPKEIIYYLFSKSGFENISESKNIKLIDLNTLSEIIKD</sequence>
<dbReference type="Gene3D" id="3.40.50.300">
    <property type="entry name" value="P-loop containing nucleotide triphosphate hydrolases"/>
    <property type="match status" value="1"/>
</dbReference>
<dbReference type="RefSeq" id="WP_280998928.1">
    <property type="nucleotide sequence ID" value="NZ_CP069362.1"/>
</dbReference>
<evidence type="ECO:0000259" key="1">
    <source>
        <dbReference type="Pfam" id="PF01637"/>
    </source>
</evidence>
<dbReference type="InterPro" id="IPR027417">
    <property type="entry name" value="P-loop_NTPase"/>
</dbReference>
<dbReference type="Pfam" id="PF01637">
    <property type="entry name" value="ATPase_2"/>
    <property type="match status" value="1"/>
</dbReference>
<dbReference type="SUPFAM" id="SSF46785">
    <property type="entry name" value="Winged helix' DNA-binding domain"/>
    <property type="match status" value="1"/>
</dbReference>
<dbReference type="SUPFAM" id="SSF52540">
    <property type="entry name" value="P-loop containing nucleoside triphosphate hydrolases"/>
    <property type="match status" value="1"/>
</dbReference>
<feature type="domain" description="ATPase" evidence="1">
    <location>
        <begin position="4"/>
        <end position="203"/>
    </location>
</feature>
<dbReference type="Proteomes" id="UP001232493">
    <property type="component" value="Chromosome"/>
</dbReference>
<proteinExistence type="predicted"/>
<dbReference type="PANTHER" id="PTHR34704">
    <property type="entry name" value="ATPASE"/>
    <property type="match status" value="1"/>
</dbReference>
<dbReference type="InterPro" id="IPR036390">
    <property type="entry name" value="WH_DNA-bd_sf"/>
</dbReference>
<dbReference type="GO" id="GO:0005524">
    <property type="term" value="F:ATP binding"/>
    <property type="evidence" value="ECO:0007669"/>
    <property type="project" value="UniProtKB-KW"/>
</dbReference>
<dbReference type="InterPro" id="IPR011579">
    <property type="entry name" value="ATPase_dom"/>
</dbReference>
<feature type="domain" description="DUF234" evidence="2">
    <location>
        <begin position="312"/>
        <end position="396"/>
    </location>
</feature>
<dbReference type="PANTHER" id="PTHR34704:SF1">
    <property type="entry name" value="ATPASE"/>
    <property type="match status" value="1"/>
</dbReference>
<keyword evidence="4" id="KW-1185">Reference proteome</keyword>
<name>A0ABY8PQI2_9BACT</name>
<reference evidence="3 4" key="1">
    <citation type="submission" date="2021-02" db="EMBL/GenBank/DDBJ databases">
        <title>Characterization of Marinitoga sp. nov. str. BP5-C20A.</title>
        <authorList>
            <person name="Erauso G."/>
            <person name="Postec A."/>
        </authorList>
    </citation>
    <scope>NUCLEOTIDE SEQUENCE [LARGE SCALE GENOMIC DNA]</scope>
    <source>
        <strain evidence="3 4">BP5-C20A</strain>
    </source>
</reference>
<gene>
    <name evidence="3" type="ORF">JRV97_11185</name>
</gene>
<organism evidence="3 4">
    <name type="scientific">Marinitoga aeolica</name>
    <dbReference type="NCBI Taxonomy" id="2809031"/>
    <lineage>
        <taxon>Bacteria</taxon>
        <taxon>Thermotogati</taxon>
        <taxon>Thermotogota</taxon>
        <taxon>Thermotogae</taxon>
        <taxon>Petrotogales</taxon>
        <taxon>Petrotogaceae</taxon>
        <taxon>Marinitoga</taxon>
    </lineage>
</organism>
<dbReference type="EMBL" id="CP069362">
    <property type="protein sequence ID" value="WGS64903.1"/>
    <property type="molecule type" value="Genomic_DNA"/>
</dbReference>
<dbReference type="SUPFAM" id="SSF52980">
    <property type="entry name" value="Restriction endonuclease-like"/>
    <property type="match status" value="1"/>
</dbReference>
<dbReference type="InterPro" id="IPR004256">
    <property type="entry name" value="DUF234"/>
</dbReference>